<evidence type="ECO:0000313" key="2">
    <source>
        <dbReference type="Proteomes" id="UP000708148"/>
    </source>
</evidence>
<accession>A0A8S1ILZ1</accession>
<gene>
    <name evidence="1" type="ORF">OSTQU699_LOCUS944</name>
</gene>
<proteinExistence type="predicted"/>
<name>A0A8S1ILZ1_9CHLO</name>
<dbReference type="AlphaFoldDB" id="A0A8S1ILZ1"/>
<protein>
    <submittedName>
        <fullName evidence="1">Uncharacterized protein</fullName>
    </submittedName>
</protein>
<comment type="caution">
    <text evidence="1">The sequence shown here is derived from an EMBL/GenBank/DDBJ whole genome shotgun (WGS) entry which is preliminary data.</text>
</comment>
<organism evidence="1 2">
    <name type="scientific">Ostreobium quekettii</name>
    <dbReference type="NCBI Taxonomy" id="121088"/>
    <lineage>
        <taxon>Eukaryota</taxon>
        <taxon>Viridiplantae</taxon>
        <taxon>Chlorophyta</taxon>
        <taxon>core chlorophytes</taxon>
        <taxon>Ulvophyceae</taxon>
        <taxon>TCBD clade</taxon>
        <taxon>Bryopsidales</taxon>
        <taxon>Ostreobineae</taxon>
        <taxon>Ostreobiaceae</taxon>
        <taxon>Ostreobium</taxon>
    </lineage>
</organism>
<keyword evidence="2" id="KW-1185">Reference proteome</keyword>
<dbReference type="Proteomes" id="UP000708148">
    <property type="component" value="Unassembled WGS sequence"/>
</dbReference>
<reference evidence="1" key="1">
    <citation type="submission" date="2020-12" db="EMBL/GenBank/DDBJ databases">
        <authorList>
            <person name="Iha C."/>
        </authorList>
    </citation>
    <scope>NUCLEOTIDE SEQUENCE</scope>
</reference>
<sequence length="102" mass="11207">MCGRMAAASRLSGPARACKLFSMEVRWYTGRGRLPTASARGGCFAGAGAAMINTGHVAIVKVGAQNLPWPVLNINVEKFSLREVGRSRQQRRSPWWRQYTIG</sequence>
<evidence type="ECO:0000313" key="1">
    <source>
        <dbReference type="EMBL" id="CAD7695583.1"/>
    </source>
</evidence>
<dbReference type="EMBL" id="CAJHUC010000362">
    <property type="protein sequence ID" value="CAD7695583.1"/>
    <property type="molecule type" value="Genomic_DNA"/>
</dbReference>